<protein>
    <submittedName>
        <fullName evidence="1">Uncharacterized protein</fullName>
    </submittedName>
</protein>
<sequence length="97" mass="11429">MTLRALYRQEETEIYLAAKKRVEEQKRNEKGSLQDSQSLTITLGYTPLITKLFATLSRLRKTIHSIWRRIKDINEEILGDQFPTPSLRVKFIIYTTD</sequence>
<evidence type="ECO:0000313" key="2">
    <source>
        <dbReference type="Proteomes" id="UP000285405"/>
    </source>
</evidence>
<proteinExistence type="predicted"/>
<evidence type="ECO:0000313" key="1">
    <source>
        <dbReference type="EMBL" id="RKF79066.1"/>
    </source>
</evidence>
<name>A0A420IX00_9PEZI</name>
<reference evidence="1 2" key="1">
    <citation type="journal article" date="2018" name="BMC Genomics">
        <title>Comparative genome analyses reveal sequence features reflecting distinct modes of host-adaptation between dicot and monocot powdery mildew.</title>
        <authorList>
            <person name="Wu Y."/>
            <person name="Ma X."/>
            <person name="Pan Z."/>
            <person name="Kale S.D."/>
            <person name="Song Y."/>
            <person name="King H."/>
            <person name="Zhang Q."/>
            <person name="Presley C."/>
            <person name="Deng X."/>
            <person name="Wei C.I."/>
            <person name="Xiao S."/>
        </authorList>
    </citation>
    <scope>NUCLEOTIDE SEQUENCE [LARGE SCALE GENOMIC DNA]</scope>
    <source>
        <strain evidence="1">UCSC1</strain>
    </source>
</reference>
<dbReference type="AlphaFoldDB" id="A0A420IX00"/>
<gene>
    <name evidence="1" type="ORF">GcC1_050022</name>
</gene>
<dbReference type="Proteomes" id="UP000285405">
    <property type="component" value="Unassembled WGS sequence"/>
</dbReference>
<organism evidence="1 2">
    <name type="scientific">Golovinomyces cichoracearum</name>
    <dbReference type="NCBI Taxonomy" id="62708"/>
    <lineage>
        <taxon>Eukaryota</taxon>
        <taxon>Fungi</taxon>
        <taxon>Dikarya</taxon>
        <taxon>Ascomycota</taxon>
        <taxon>Pezizomycotina</taxon>
        <taxon>Leotiomycetes</taxon>
        <taxon>Erysiphales</taxon>
        <taxon>Erysiphaceae</taxon>
        <taxon>Golovinomyces</taxon>
    </lineage>
</organism>
<dbReference type="EMBL" id="MCBR01005018">
    <property type="protein sequence ID" value="RKF79066.1"/>
    <property type="molecule type" value="Genomic_DNA"/>
</dbReference>
<comment type="caution">
    <text evidence="1">The sequence shown here is derived from an EMBL/GenBank/DDBJ whole genome shotgun (WGS) entry which is preliminary data.</text>
</comment>
<accession>A0A420IX00</accession>
<feature type="non-terminal residue" evidence="1">
    <location>
        <position position="97"/>
    </location>
</feature>